<dbReference type="GO" id="GO:0005516">
    <property type="term" value="F:calmodulin binding"/>
    <property type="evidence" value="ECO:0007669"/>
    <property type="project" value="UniProtKB-KW"/>
</dbReference>
<dbReference type="Pfam" id="PF03859">
    <property type="entry name" value="CG-1"/>
    <property type="match status" value="1"/>
</dbReference>
<dbReference type="SMART" id="SM01076">
    <property type="entry name" value="CG-1"/>
    <property type="match status" value="1"/>
</dbReference>
<dbReference type="GO" id="GO:0006357">
    <property type="term" value="P:regulation of transcription by RNA polymerase II"/>
    <property type="evidence" value="ECO:0007669"/>
    <property type="project" value="TreeGrafter"/>
</dbReference>
<dbReference type="PROSITE" id="PS50297">
    <property type="entry name" value="ANK_REP_REGION"/>
    <property type="match status" value="1"/>
</dbReference>
<dbReference type="Pfam" id="PF00612">
    <property type="entry name" value="IQ"/>
    <property type="match status" value="2"/>
</dbReference>
<dbReference type="Gene3D" id="1.20.5.190">
    <property type="match status" value="1"/>
</dbReference>
<evidence type="ECO:0000259" key="13">
    <source>
        <dbReference type="PROSITE" id="PS51437"/>
    </source>
</evidence>
<sequence length="997" mass="111993">MSQSFDINVLREEARTRWLKPSEVYYILQNHERFPITHEAPKKPPSGSLFLYNRRVNRYFRRDGHTWRRKKDGRTVGEAHERLKVGNVDSLSCYYAHGEQNPCFQRRCFWMLEPAYEHIVLVQYREVAEGRYYSSQLLNGPPEPLSSLGYPNAICGNQYHSSTSGTSEGSESHQSYSNLSSVTEVSSYSSNKEYNKNDGGLLSIPEVGHTCLQQNRTDNGNLQNKSGLNMALKKIAEQLSLGEGDDDDYIYSNQAHSVGGENQVKQIRQEGTQKGLSRNIAPSWEDVLHSSSGLPTSSIYQQSDVEYQKNSEYHPPERLDSSDLRIQLSAAKRFLLGPEATIDSPSLNSVLRNRVNCVTDTISAYDSRFESSLNPDWQTKTALTFQSNSQDSEIAELFDHGHFEPYSREDTTFALGQTNKFSIREISPEWAFSYEITKVIITGDFLCDPSNLCWAVMFGDSEVPVEIVQPGVLRCYTPLHSSGNLRICITSGNREVCSEFKDFEFRSKPTSSGFTDIAPSSRHLNSSEELLLLAKFARMLLSGNGSPEVPDGDPQSGQCPKLKMNEELWDRLIDELKVGCENPLNSVDWILEELLKSKLQQWLSVKLRGFNGTDSLSKHEQGIIHLISALGYEWALSSVLSAGVGLNFRDSNGWTALHWAAYFGREKMVAALLAAGASATAVTDPTAQDPVGKTAAFLASERGHTGLAGYLSEVSLTSYLASLTIEESDVSKGSAKVEAERAVESISQRSAQLHGGTEDELSMKDSLAAVRNAAQAAARIQNAFRAFSFMKRQQKTARLRDEYGMTQEDIDELAAASRLYHQAHASSGQFYDKAAVSIQKKYKGWKGRKHFLNMRRNAVKIQAHVRGHQVRKKYRTIVSTVSVLEKVILRWRRKGRGLRGFRAEQQPMVEAIEEDDEEGDDFDDDEAVKVFRQQKVDQAVKEAVSRVMSMVDSTEARMQYRRMLEEFRQATAELEGSNEVTSIFDTDLELLGINNFM</sequence>
<evidence type="ECO:0000256" key="2">
    <source>
        <dbReference type="ARBA" id="ARBA00008267"/>
    </source>
</evidence>
<keyword evidence="4" id="KW-0106">Calcium</keyword>
<dbReference type="SMART" id="SM00248">
    <property type="entry name" value="ANK"/>
    <property type="match status" value="2"/>
</dbReference>
<dbReference type="OrthoDB" id="407555at2759"/>
<dbReference type="Proteomes" id="UP000604825">
    <property type="component" value="Unassembled WGS sequence"/>
</dbReference>
<keyword evidence="10" id="KW-0804">Transcription</keyword>
<evidence type="ECO:0000256" key="1">
    <source>
        <dbReference type="ARBA" id="ARBA00004123"/>
    </source>
</evidence>
<name>A0A811QXT7_9POAL</name>
<dbReference type="Pfam" id="PF01833">
    <property type="entry name" value="TIG"/>
    <property type="match status" value="1"/>
</dbReference>
<comment type="similarity">
    <text evidence="2">Belongs to the CAMTA family.</text>
</comment>
<dbReference type="PANTHER" id="PTHR23335">
    <property type="entry name" value="CALMODULIN-BINDING TRANSCRIPTION ACTIVATOR CAMTA"/>
    <property type="match status" value="1"/>
</dbReference>
<dbReference type="Gene3D" id="1.25.40.20">
    <property type="entry name" value="Ankyrin repeat-containing domain"/>
    <property type="match status" value="1"/>
</dbReference>
<keyword evidence="7 12" id="KW-0040">ANK repeat</keyword>
<keyword evidence="8" id="KW-0238">DNA-binding</keyword>
<dbReference type="InterPro" id="IPR002909">
    <property type="entry name" value="IPT_dom"/>
</dbReference>
<dbReference type="FunFam" id="1.20.5.190:FF:000003">
    <property type="entry name" value="Calmodulin-binding transcription activator 2"/>
    <property type="match status" value="1"/>
</dbReference>
<proteinExistence type="inferred from homology"/>
<evidence type="ECO:0000256" key="10">
    <source>
        <dbReference type="ARBA" id="ARBA00023163"/>
    </source>
</evidence>
<keyword evidence="5" id="KW-0112">Calmodulin-binding</keyword>
<accession>A0A811QXT7</accession>
<keyword evidence="11" id="KW-0539">Nucleus</keyword>
<evidence type="ECO:0000256" key="3">
    <source>
        <dbReference type="ARBA" id="ARBA00022737"/>
    </source>
</evidence>
<dbReference type="GO" id="GO:0003690">
    <property type="term" value="F:double-stranded DNA binding"/>
    <property type="evidence" value="ECO:0007669"/>
    <property type="project" value="TreeGrafter"/>
</dbReference>
<dbReference type="GO" id="GO:0005634">
    <property type="term" value="C:nucleus"/>
    <property type="evidence" value="ECO:0007669"/>
    <property type="project" value="UniProtKB-SubCell"/>
</dbReference>
<evidence type="ECO:0000256" key="11">
    <source>
        <dbReference type="ARBA" id="ARBA00023242"/>
    </source>
</evidence>
<keyword evidence="9" id="KW-0010">Activator</keyword>
<dbReference type="InterPro" id="IPR036770">
    <property type="entry name" value="Ankyrin_rpt-contain_sf"/>
</dbReference>
<protein>
    <recommendedName>
        <fullName evidence="13">CG-1 domain-containing protein</fullName>
    </recommendedName>
</protein>
<dbReference type="InterPro" id="IPR027417">
    <property type="entry name" value="P-loop_NTPase"/>
</dbReference>
<dbReference type="SUPFAM" id="SSF52540">
    <property type="entry name" value="P-loop containing nucleoside triphosphate hydrolases"/>
    <property type="match status" value="1"/>
</dbReference>
<dbReference type="PANTHER" id="PTHR23335:SF1">
    <property type="entry name" value="CALMODULIN-BINDING TRANSCRIPTION ACTIVATOR, ISOFORM F"/>
    <property type="match status" value="1"/>
</dbReference>
<evidence type="ECO:0000256" key="12">
    <source>
        <dbReference type="PROSITE-ProRule" id="PRU00023"/>
    </source>
</evidence>
<dbReference type="InterPro" id="IPR002110">
    <property type="entry name" value="Ankyrin_rpt"/>
</dbReference>
<evidence type="ECO:0000256" key="8">
    <source>
        <dbReference type="ARBA" id="ARBA00023125"/>
    </source>
</evidence>
<dbReference type="SMART" id="SM00015">
    <property type="entry name" value="IQ"/>
    <property type="match status" value="3"/>
</dbReference>
<keyword evidence="3" id="KW-0677">Repeat</keyword>
<keyword evidence="15" id="KW-1185">Reference proteome</keyword>
<evidence type="ECO:0000256" key="9">
    <source>
        <dbReference type="ARBA" id="ARBA00023159"/>
    </source>
</evidence>
<organism evidence="14 15">
    <name type="scientific">Miscanthus lutarioriparius</name>
    <dbReference type="NCBI Taxonomy" id="422564"/>
    <lineage>
        <taxon>Eukaryota</taxon>
        <taxon>Viridiplantae</taxon>
        <taxon>Streptophyta</taxon>
        <taxon>Embryophyta</taxon>
        <taxon>Tracheophyta</taxon>
        <taxon>Spermatophyta</taxon>
        <taxon>Magnoliopsida</taxon>
        <taxon>Liliopsida</taxon>
        <taxon>Poales</taxon>
        <taxon>Poaceae</taxon>
        <taxon>PACMAD clade</taxon>
        <taxon>Panicoideae</taxon>
        <taxon>Andropogonodae</taxon>
        <taxon>Andropogoneae</taxon>
        <taxon>Saccharinae</taxon>
        <taxon>Miscanthus</taxon>
    </lineage>
</organism>
<keyword evidence="6" id="KW-0805">Transcription regulation</keyword>
<evidence type="ECO:0000256" key="4">
    <source>
        <dbReference type="ARBA" id="ARBA00022837"/>
    </source>
</evidence>
<evidence type="ECO:0000256" key="5">
    <source>
        <dbReference type="ARBA" id="ARBA00022860"/>
    </source>
</evidence>
<comment type="caution">
    <text evidence="14">The sequence shown here is derived from an EMBL/GenBank/DDBJ whole genome shotgun (WGS) entry which is preliminary data.</text>
</comment>
<evidence type="ECO:0000256" key="7">
    <source>
        <dbReference type="ARBA" id="ARBA00023043"/>
    </source>
</evidence>
<evidence type="ECO:0000256" key="6">
    <source>
        <dbReference type="ARBA" id="ARBA00023015"/>
    </source>
</evidence>
<comment type="subcellular location">
    <subcellularLocation>
        <location evidence="1">Nucleus</location>
    </subcellularLocation>
</comment>
<evidence type="ECO:0000313" key="14">
    <source>
        <dbReference type="EMBL" id="CAD6261118.1"/>
    </source>
</evidence>
<dbReference type="EMBL" id="CAJGYO010000011">
    <property type="protein sequence ID" value="CAD6261118.1"/>
    <property type="molecule type" value="Genomic_DNA"/>
</dbReference>
<dbReference type="PROSITE" id="PS51437">
    <property type="entry name" value="CG_1"/>
    <property type="match status" value="1"/>
</dbReference>
<dbReference type="SUPFAM" id="SSF48403">
    <property type="entry name" value="Ankyrin repeat"/>
    <property type="match status" value="1"/>
</dbReference>
<gene>
    <name evidence="14" type="ORF">NCGR_LOCUS44539</name>
</gene>
<feature type="domain" description="CG-1" evidence="13">
    <location>
        <begin position="7"/>
        <end position="133"/>
    </location>
</feature>
<dbReference type="Gene3D" id="2.60.40.10">
    <property type="entry name" value="Immunoglobulins"/>
    <property type="match status" value="1"/>
</dbReference>
<dbReference type="InterPro" id="IPR000048">
    <property type="entry name" value="IQ_motif_EF-hand-BS"/>
</dbReference>
<dbReference type="PROSITE" id="PS50096">
    <property type="entry name" value="IQ"/>
    <property type="match status" value="2"/>
</dbReference>
<reference evidence="14" key="1">
    <citation type="submission" date="2020-10" db="EMBL/GenBank/DDBJ databases">
        <authorList>
            <person name="Han B."/>
            <person name="Lu T."/>
            <person name="Zhao Q."/>
            <person name="Huang X."/>
            <person name="Zhao Y."/>
        </authorList>
    </citation>
    <scope>NUCLEOTIDE SEQUENCE</scope>
</reference>
<dbReference type="Pfam" id="PF12796">
    <property type="entry name" value="Ank_2"/>
    <property type="match status" value="1"/>
</dbReference>
<dbReference type="PROSITE" id="PS50088">
    <property type="entry name" value="ANK_REPEAT"/>
    <property type="match status" value="1"/>
</dbReference>
<dbReference type="AlphaFoldDB" id="A0A811QXT7"/>
<dbReference type="InterPro" id="IPR005559">
    <property type="entry name" value="CG-1_dom"/>
</dbReference>
<feature type="repeat" description="ANK" evidence="12">
    <location>
        <begin position="652"/>
        <end position="684"/>
    </location>
</feature>
<evidence type="ECO:0000313" key="15">
    <source>
        <dbReference type="Proteomes" id="UP000604825"/>
    </source>
</evidence>
<dbReference type="InterPro" id="IPR013783">
    <property type="entry name" value="Ig-like_fold"/>
</dbReference>
<dbReference type="GO" id="GO:0003712">
    <property type="term" value="F:transcription coregulator activity"/>
    <property type="evidence" value="ECO:0007669"/>
    <property type="project" value="TreeGrafter"/>
</dbReference>